<keyword evidence="3" id="KW-1185">Reference proteome</keyword>
<sequence length="196" mass="20600">MNQAKTIAEEWHLLTGGEDISFPGQQLPFSVPAGYFEKFPEKADRRAGASSGSAAGGAAGESGDGLPVGNVYADPGAAYFAGLPAQIRERLPASGRIASMPRRRRWPQWAAAAVLAGAMGYAVQQWHARTAPGLSEQLTSVSSQAIESFLEDHPEMLDEQTLYNNLDENSLSPAAFTGETGALPASGQEDTPAALP</sequence>
<dbReference type="EMBL" id="BAABFN010000001">
    <property type="protein sequence ID" value="GAA4301858.1"/>
    <property type="molecule type" value="Genomic_DNA"/>
</dbReference>
<organism evidence="2 3">
    <name type="scientific">Compostibacter hankyongensis</name>
    <dbReference type="NCBI Taxonomy" id="1007089"/>
    <lineage>
        <taxon>Bacteria</taxon>
        <taxon>Pseudomonadati</taxon>
        <taxon>Bacteroidota</taxon>
        <taxon>Chitinophagia</taxon>
        <taxon>Chitinophagales</taxon>
        <taxon>Chitinophagaceae</taxon>
        <taxon>Compostibacter</taxon>
    </lineage>
</organism>
<dbReference type="RefSeq" id="WP_344974477.1">
    <property type="nucleotide sequence ID" value="NZ_BAABFN010000001.1"/>
</dbReference>
<protein>
    <submittedName>
        <fullName evidence="2">Uncharacterized protein</fullName>
    </submittedName>
</protein>
<evidence type="ECO:0000313" key="2">
    <source>
        <dbReference type="EMBL" id="GAA4301858.1"/>
    </source>
</evidence>
<gene>
    <name evidence="2" type="ORF">GCM10023143_03910</name>
</gene>
<dbReference type="Proteomes" id="UP001501207">
    <property type="component" value="Unassembled WGS sequence"/>
</dbReference>
<accession>A0ABP8FF56</accession>
<comment type="caution">
    <text evidence="2">The sequence shown here is derived from an EMBL/GenBank/DDBJ whole genome shotgun (WGS) entry which is preliminary data.</text>
</comment>
<proteinExistence type="predicted"/>
<evidence type="ECO:0000256" key="1">
    <source>
        <dbReference type="SAM" id="MobiDB-lite"/>
    </source>
</evidence>
<reference evidence="3" key="1">
    <citation type="journal article" date="2019" name="Int. J. Syst. Evol. Microbiol.">
        <title>The Global Catalogue of Microorganisms (GCM) 10K type strain sequencing project: providing services to taxonomists for standard genome sequencing and annotation.</title>
        <authorList>
            <consortium name="The Broad Institute Genomics Platform"/>
            <consortium name="The Broad Institute Genome Sequencing Center for Infectious Disease"/>
            <person name="Wu L."/>
            <person name="Ma J."/>
        </authorList>
    </citation>
    <scope>NUCLEOTIDE SEQUENCE [LARGE SCALE GENOMIC DNA]</scope>
    <source>
        <strain evidence="3">JCM 17664</strain>
    </source>
</reference>
<feature type="region of interest" description="Disordered" evidence="1">
    <location>
        <begin position="170"/>
        <end position="196"/>
    </location>
</feature>
<evidence type="ECO:0000313" key="3">
    <source>
        <dbReference type="Proteomes" id="UP001501207"/>
    </source>
</evidence>
<name>A0ABP8FF56_9BACT</name>